<evidence type="ECO:0000313" key="2">
    <source>
        <dbReference type="Proteomes" id="UP001597108"/>
    </source>
</evidence>
<name>A0ABW3IRQ7_9RHOB</name>
<comment type="caution">
    <text evidence="1">The sequence shown here is derived from an EMBL/GenBank/DDBJ whole genome shotgun (WGS) entry which is preliminary data.</text>
</comment>
<gene>
    <name evidence="1" type="ORF">ACFQ2S_12185</name>
</gene>
<protein>
    <submittedName>
        <fullName evidence="1">Uncharacterized protein</fullName>
    </submittedName>
</protein>
<organism evidence="1 2">
    <name type="scientific">Tropicimonas aquimaris</name>
    <dbReference type="NCBI Taxonomy" id="914152"/>
    <lineage>
        <taxon>Bacteria</taxon>
        <taxon>Pseudomonadati</taxon>
        <taxon>Pseudomonadota</taxon>
        <taxon>Alphaproteobacteria</taxon>
        <taxon>Rhodobacterales</taxon>
        <taxon>Roseobacteraceae</taxon>
        <taxon>Tropicimonas</taxon>
    </lineage>
</organism>
<sequence>MALKHRLTNLERRSPINTQLPDVVFVNFVDHDGTEPSLATIVGSQFGQIKREAGETADKFRRRVYAMKAVNKPVEEMTDAELMVAMAAADERVAKELAETISVSDETLERMIG</sequence>
<accession>A0ABW3IRQ7</accession>
<reference evidence="2" key="1">
    <citation type="journal article" date="2019" name="Int. J. Syst. Evol. Microbiol.">
        <title>The Global Catalogue of Microorganisms (GCM) 10K type strain sequencing project: providing services to taxonomists for standard genome sequencing and annotation.</title>
        <authorList>
            <consortium name="The Broad Institute Genomics Platform"/>
            <consortium name="The Broad Institute Genome Sequencing Center for Infectious Disease"/>
            <person name="Wu L."/>
            <person name="Ma J."/>
        </authorList>
    </citation>
    <scope>NUCLEOTIDE SEQUENCE [LARGE SCALE GENOMIC DNA]</scope>
    <source>
        <strain evidence="2">CCUG 60524</strain>
    </source>
</reference>
<evidence type="ECO:0000313" key="1">
    <source>
        <dbReference type="EMBL" id="MFD0980410.1"/>
    </source>
</evidence>
<keyword evidence="2" id="KW-1185">Reference proteome</keyword>
<proteinExistence type="predicted"/>
<dbReference type="EMBL" id="JBHTJT010000021">
    <property type="protein sequence ID" value="MFD0980410.1"/>
    <property type="molecule type" value="Genomic_DNA"/>
</dbReference>
<dbReference type="RefSeq" id="WP_386074802.1">
    <property type="nucleotide sequence ID" value="NZ_JBHTJT010000021.1"/>
</dbReference>
<dbReference type="Proteomes" id="UP001597108">
    <property type="component" value="Unassembled WGS sequence"/>
</dbReference>